<keyword evidence="1" id="KW-1133">Transmembrane helix</keyword>
<reference evidence="2 3" key="1">
    <citation type="submission" date="2014-12" db="EMBL/GenBank/DDBJ databases">
        <title>Draft Genome Sequence of Pseudoalteromonas luteoviolacea HI1.</title>
        <authorList>
            <person name="Asahina A.Y."/>
            <person name="Hadfield M.G."/>
        </authorList>
    </citation>
    <scope>NUCLEOTIDE SEQUENCE [LARGE SCALE GENOMIC DNA]</scope>
    <source>
        <strain evidence="2 3">HI1</strain>
    </source>
</reference>
<feature type="transmembrane region" description="Helical" evidence="1">
    <location>
        <begin position="75"/>
        <end position="94"/>
    </location>
</feature>
<feature type="transmembrane region" description="Helical" evidence="1">
    <location>
        <begin position="106"/>
        <end position="126"/>
    </location>
</feature>
<dbReference type="Pfam" id="PF04657">
    <property type="entry name" value="DMT_YdcZ"/>
    <property type="match status" value="1"/>
</dbReference>
<dbReference type="OrthoDB" id="9097160at2"/>
<evidence type="ECO:0000313" key="3">
    <source>
        <dbReference type="Proteomes" id="UP000031327"/>
    </source>
</evidence>
<dbReference type="Proteomes" id="UP000031327">
    <property type="component" value="Unassembled WGS sequence"/>
</dbReference>
<dbReference type="EMBL" id="JWIC01000005">
    <property type="protein sequence ID" value="KID57488.1"/>
    <property type="molecule type" value="Genomic_DNA"/>
</dbReference>
<gene>
    <name evidence="2" type="ORF">JF50_09840</name>
</gene>
<evidence type="ECO:0000256" key="1">
    <source>
        <dbReference type="SAM" id="Phobius"/>
    </source>
</evidence>
<organism evidence="2 3">
    <name type="scientific">Pseudoalteromonas luteoviolacea</name>
    <dbReference type="NCBI Taxonomy" id="43657"/>
    <lineage>
        <taxon>Bacteria</taxon>
        <taxon>Pseudomonadati</taxon>
        <taxon>Pseudomonadota</taxon>
        <taxon>Gammaproteobacteria</taxon>
        <taxon>Alteromonadales</taxon>
        <taxon>Pseudoalteromonadaceae</taxon>
        <taxon>Pseudoalteromonas</taxon>
    </lineage>
</organism>
<dbReference type="PANTHER" id="PTHR34821">
    <property type="entry name" value="INNER MEMBRANE PROTEIN YDCZ"/>
    <property type="match status" value="1"/>
</dbReference>
<keyword evidence="1" id="KW-0472">Membrane</keyword>
<accession>A0A0C1MS21</accession>
<dbReference type="AlphaFoldDB" id="A0A0C1MS21"/>
<proteinExistence type="predicted"/>
<feature type="transmembrane region" description="Helical" evidence="1">
    <location>
        <begin position="40"/>
        <end position="60"/>
    </location>
</feature>
<feature type="transmembrane region" description="Helical" evidence="1">
    <location>
        <begin position="6"/>
        <end position="28"/>
    </location>
</feature>
<evidence type="ECO:0000313" key="2">
    <source>
        <dbReference type="EMBL" id="KID57488.1"/>
    </source>
</evidence>
<dbReference type="PANTHER" id="PTHR34821:SF2">
    <property type="entry name" value="INNER MEMBRANE PROTEIN YDCZ"/>
    <property type="match status" value="1"/>
</dbReference>
<protein>
    <submittedName>
        <fullName evidence="2">Membrane protein</fullName>
    </submittedName>
</protein>
<name>A0A0C1MS21_9GAMM</name>
<sequence>MLQNTHSLVLYGLIMFIAGLGIPVMAALNGGLGNKLQNTPLAATILLFVGLCIALIYLFTSSGVPKTLFVAGTPWYFYLGGCFVMFYILTITWVAPKFGIANAITFVLLGQLVAMTIIDHCGFFGVKQFGLDLKRLTGLVLMIAGVLLVLSKPQHS</sequence>
<keyword evidence="1" id="KW-0812">Transmembrane</keyword>
<dbReference type="InterPro" id="IPR006750">
    <property type="entry name" value="YdcZ"/>
</dbReference>
<dbReference type="RefSeq" id="WP_039609259.1">
    <property type="nucleotide sequence ID" value="NZ_JWIC01000005.1"/>
</dbReference>
<comment type="caution">
    <text evidence="2">The sequence shown here is derived from an EMBL/GenBank/DDBJ whole genome shotgun (WGS) entry which is preliminary data.</text>
</comment>
<feature type="transmembrane region" description="Helical" evidence="1">
    <location>
        <begin position="132"/>
        <end position="150"/>
    </location>
</feature>
<dbReference type="GO" id="GO:0005886">
    <property type="term" value="C:plasma membrane"/>
    <property type="evidence" value="ECO:0007669"/>
    <property type="project" value="TreeGrafter"/>
</dbReference>